<dbReference type="AlphaFoldDB" id="A0AAD8ESL5"/>
<keyword evidence="3" id="KW-1185">Reference proteome</keyword>
<sequence>MELEYSTMSSEHSSDSSDISEESTHLEDCEIAGVRFQLPQELCENKHVFKEFFSSRTWYEQFTEQQRQHLK</sequence>
<feature type="non-terminal residue" evidence="2">
    <location>
        <position position="71"/>
    </location>
</feature>
<name>A0AAD8ESL5_DIPPU</name>
<organism evidence="2 3">
    <name type="scientific">Diploptera punctata</name>
    <name type="common">Pacific beetle cockroach</name>
    <dbReference type="NCBI Taxonomy" id="6984"/>
    <lineage>
        <taxon>Eukaryota</taxon>
        <taxon>Metazoa</taxon>
        <taxon>Ecdysozoa</taxon>
        <taxon>Arthropoda</taxon>
        <taxon>Hexapoda</taxon>
        <taxon>Insecta</taxon>
        <taxon>Pterygota</taxon>
        <taxon>Neoptera</taxon>
        <taxon>Polyneoptera</taxon>
        <taxon>Dictyoptera</taxon>
        <taxon>Blattodea</taxon>
        <taxon>Blaberoidea</taxon>
        <taxon>Blaberidae</taxon>
        <taxon>Diplopterinae</taxon>
        <taxon>Diploptera</taxon>
    </lineage>
</organism>
<proteinExistence type="predicted"/>
<dbReference type="Proteomes" id="UP001233999">
    <property type="component" value="Unassembled WGS sequence"/>
</dbReference>
<feature type="region of interest" description="Disordered" evidence="1">
    <location>
        <begin position="1"/>
        <end position="25"/>
    </location>
</feature>
<evidence type="ECO:0000313" key="3">
    <source>
        <dbReference type="Proteomes" id="UP001233999"/>
    </source>
</evidence>
<protein>
    <submittedName>
        <fullName evidence="2">Uncharacterized protein</fullName>
    </submittedName>
</protein>
<reference evidence="2" key="2">
    <citation type="submission" date="2023-05" db="EMBL/GenBank/DDBJ databases">
        <authorList>
            <person name="Fouks B."/>
        </authorList>
    </citation>
    <scope>NUCLEOTIDE SEQUENCE</scope>
    <source>
        <strain evidence="2">Stay&amp;Tobe</strain>
        <tissue evidence="2">Testes</tissue>
    </source>
</reference>
<evidence type="ECO:0000256" key="1">
    <source>
        <dbReference type="SAM" id="MobiDB-lite"/>
    </source>
</evidence>
<dbReference type="EMBL" id="JASPKZ010000023">
    <property type="protein sequence ID" value="KAJ9601303.1"/>
    <property type="molecule type" value="Genomic_DNA"/>
</dbReference>
<reference evidence="2" key="1">
    <citation type="journal article" date="2023" name="IScience">
        <title>Live-bearing cockroach genome reveals convergent evolutionary mechanisms linked to viviparity in insects and beyond.</title>
        <authorList>
            <person name="Fouks B."/>
            <person name="Harrison M.C."/>
            <person name="Mikhailova A.A."/>
            <person name="Marchal E."/>
            <person name="English S."/>
            <person name="Carruthers M."/>
            <person name="Jennings E.C."/>
            <person name="Chiamaka E.L."/>
            <person name="Frigard R.A."/>
            <person name="Pippel M."/>
            <person name="Attardo G.M."/>
            <person name="Benoit J.B."/>
            <person name="Bornberg-Bauer E."/>
            <person name="Tobe S.S."/>
        </authorList>
    </citation>
    <scope>NUCLEOTIDE SEQUENCE</scope>
    <source>
        <strain evidence="2">Stay&amp;Tobe</strain>
    </source>
</reference>
<feature type="compositionally biased region" description="Low complexity" evidence="1">
    <location>
        <begin position="1"/>
        <end position="11"/>
    </location>
</feature>
<accession>A0AAD8ESL5</accession>
<comment type="caution">
    <text evidence="2">The sequence shown here is derived from an EMBL/GenBank/DDBJ whole genome shotgun (WGS) entry which is preliminary data.</text>
</comment>
<evidence type="ECO:0000313" key="2">
    <source>
        <dbReference type="EMBL" id="KAJ9601303.1"/>
    </source>
</evidence>
<gene>
    <name evidence="2" type="ORF">L9F63_000525</name>
</gene>